<proteinExistence type="predicted"/>
<evidence type="ECO:0000256" key="1">
    <source>
        <dbReference type="SAM" id="MobiDB-lite"/>
    </source>
</evidence>
<evidence type="ECO:0000313" key="2">
    <source>
        <dbReference type="EMBL" id="JAH63851.1"/>
    </source>
</evidence>
<accession>A0A0E9UDJ5</accession>
<reference evidence="2" key="2">
    <citation type="journal article" date="2015" name="Fish Shellfish Immunol.">
        <title>Early steps in the European eel (Anguilla anguilla)-Vibrio vulnificus interaction in the gills: Role of the RtxA13 toxin.</title>
        <authorList>
            <person name="Callol A."/>
            <person name="Pajuelo D."/>
            <person name="Ebbesson L."/>
            <person name="Teles M."/>
            <person name="MacKenzie S."/>
            <person name="Amaro C."/>
        </authorList>
    </citation>
    <scope>NUCLEOTIDE SEQUENCE</scope>
</reference>
<feature type="region of interest" description="Disordered" evidence="1">
    <location>
        <begin position="1"/>
        <end position="27"/>
    </location>
</feature>
<protein>
    <submittedName>
        <fullName evidence="2">Uncharacterized protein</fullName>
    </submittedName>
</protein>
<dbReference type="AlphaFoldDB" id="A0A0E9UDJ5"/>
<dbReference type="EMBL" id="GBXM01044726">
    <property type="protein sequence ID" value="JAH63851.1"/>
    <property type="molecule type" value="Transcribed_RNA"/>
</dbReference>
<reference evidence="2" key="1">
    <citation type="submission" date="2014-11" db="EMBL/GenBank/DDBJ databases">
        <authorList>
            <person name="Amaro Gonzalez C."/>
        </authorList>
    </citation>
    <scope>NUCLEOTIDE SEQUENCE</scope>
</reference>
<name>A0A0E9UDJ5_ANGAN</name>
<sequence>MTNHTTHSIHKCSSIAPETTQMKRKSM</sequence>
<organism evidence="2">
    <name type="scientific">Anguilla anguilla</name>
    <name type="common">European freshwater eel</name>
    <name type="synonym">Muraena anguilla</name>
    <dbReference type="NCBI Taxonomy" id="7936"/>
    <lineage>
        <taxon>Eukaryota</taxon>
        <taxon>Metazoa</taxon>
        <taxon>Chordata</taxon>
        <taxon>Craniata</taxon>
        <taxon>Vertebrata</taxon>
        <taxon>Euteleostomi</taxon>
        <taxon>Actinopterygii</taxon>
        <taxon>Neopterygii</taxon>
        <taxon>Teleostei</taxon>
        <taxon>Anguilliformes</taxon>
        <taxon>Anguillidae</taxon>
        <taxon>Anguilla</taxon>
    </lineage>
</organism>